<evidence type="ECO:0000256" key="5">
    <source>
        <dbReference type="ARBA" id="ARBA00008310"/>
    </source>
</evidence>
<evidence type="ECO:0000256" key="4">
    <source>
        <dbReference type="ARBA" id="ARBA00004744"/>
    </source>
</evidence>
<dbReference type="Gene3D" id="3.50.50.60">
    <property type="entry name" value="FAD/NAD(P)-binding domain"/>
    <property type="match status" value="1"/>
</dbReference>
<comment type="catalytic activity">
    <reaction evidence="1">
        <text>coproporphyrinogen III + 3 O2 = coproporphyrin III + 3 H2O2</text>
        <dbReference type="Rhea" id="RHEA:43436"/>
        <dbReference type="ChEBI" id="CHEBI:15379"/>
        <dbReference type="ChEBI" id="CHEBI:16240"/>
        <dbReference type="ChEBI" id="CHEBI:57309"/>
        <dbReference type="ChEBI" id="CHEBI:131725"/>
        <dbReference type="EC" id="1.3.3.15"/>
    </reaction>
    <physiologicalReaction direction="left-to-right" evidence="1">
        <dbReference type="Rhea" id="RHEA:43437"/>
    </physiologicalReaction>
</comment>
<dbReference type="InterPro" id="IPR004572">
    <property type="entry name" value="Protoporphyrinogen_oxidase"/>
</dbReference>
<dbReference type="SUPFAM" id="SSF54373">
    <property type="entry name" value="FAD-linked reductases, C-terminal domain"/>
    <property type="match status" value="1"/>
</dbReference>
<keyword evidence="9" id="KW-0274">FAD</keyword>
<keyword evidence="11" id="KW-0350">Heme biosynthesis</keyword>
<evidence type="ECO:0000313" key="13">
    <source>
        <dbReference type="EMBL" id="GAA1518243.1"/>
    </source>
</evidence>
<dbReference type="InterPro" id="IPR036188">
    <property type="entry name" value="FAD/NAD-bd_sf"/>
</dbReference>
<dbReference type="PRINTS" id="PR00757">
    <property type="entry name" value="AMINEOXDASEF"/>
</dbReference>
<comment type="caution">
    <text evidence="13">The sequence shown here is derived from an EMBL/GenBank/DDBJ whole genome shotgun (WGS) entry which is preliminary data.</text>
</comment>
<keyword evidence="8" id="KW-0285">Flavoprotein</keyword>
<keyword evidence="10" id="KW-0560">Oxidoreductase</keyword>
<evidence type="ECO:0000259" key="12">
    <source>
        <dbReference type="Pfam" id="PF01593"/>
    </source>
</evidence>
<accession>A0ABN2AFY6</accession>
<comment type="similarity">
    <text evidence="5">Belongs to the protoporphyrinogen/coproporphyrinogen oxidase family. Coproporphyrinogen III oxidase subfamily.</text>
</comment>
<feature type="domain" description="Amine oxidase" evidence="12">
    <location>
        <begin position="16"/>
        <end position="452"/>
    </location>
</feature>
<dbReference type="Gene3D" id="1.10.3110.10">
    <property type="entry name" value="protoporphyrinogen ix oxidase, domain 3"/>
    <property type="match status" value="1"/>
</dbReference>
<evidence type="ECO:0000256" key="11">
    <source>
        <dbReference type="ARBA" id="ARBA00023133"/>
    </source>
</evidence>
<dbReference type="Proteomes" id="UP001501470">
    <property type="component" value="Unassembled WGS sequence"/>
</dbReference>
<dbReference type="InterPro" id="IPR001613">
    <property type="entry name" value="Flavin_amine_oxidase"/>
</dbReference>
<name>A0ABN2AFY6_9ACTN</name>
<protein>
    <recommendedName>
        <fullName evidence="7">Coproporphyrinogen III oxidase</fullName>
        <ecNumber evidence="6">1.3.3.15</ecNumber>
    </recommendedName>
</protein>
<evidence type="ECO:0000256" key="8">
    <source>
        <dbReference type="ARBA" id="ARBA00022630"/>
    </source>
</evidence>
<proteinExistence type="inferred from homology"/>
<evidence type="ECO:0000256" key="7">
    <source>
        <dbReference type="ARBA" id="ARBA00019046"/>
    </source>
</evidence>
<evidence type="ECO:0000256" key="10">
    <source>
        <dbReference type="ARBA" id="ARBA00023002"/>
    </source>
</evidence>
<dbReference type="SUPFAM" id="SSF51905">
    <property type="entry name" value="FAD/NAD(P)-binding domain"/>
    <property type="match status" value="1"/>
</dbReference>
<evidence type="ECO:0000256" key="1">
    <source>
        <dbReference type="ARBA" id="ARBA00001755"/>
    </source>
</evidence>
<dbReference type="NCBIfam" id="TIGR00562">
    <property type="entry name" value="proto_IX_ox"/>
    <property type="match status" value="1"/>
</dbReference>
<evidence type="ECO:0000256" key="2">
    <source>
        <dbReference type="ARBA" id="ARBA00001974"/>
    </source>
</evidence>
<comment type="pathway">
    <text evidence="4">Porphyrin-containing compound metabolism; protoheme biosynthesis.</text>
</comment>
<evidence type="ECO:0000256" key="9">
    <source>
        <dbReference type="ARBA" id="ARBA00022827"/>
    </source>
</evidence>
<evidence type="ECO:0000256" key="3">
    <source>
        <dbReference type="ARBA" id="ARBA00002185"/>
    </source>
</evidence>
<dbReference type="RefSeq" id="WP_344503151.1">
    <property type="nucleotide sequence ID" value="NZ_BAAAQD010000006.1"/>
</dbReference>
<dbReference type="EMBL" id="BAAAQD010000006">
    <property type="protein sequence ID" value="GAA1518243.1"/>
    <property type="molecule type" value="Genomic_DNA"/>
</dbReference>
<dbReference type="EC" id="1.3.3.15" evidence="6"/>
<evidence type="ECO:0000256" key="6">
    <source>
        <dbReference type="ARBA" id="ARBA00012402"/>
    </source>
</evidence>
<organism evidence="13 14">
    <name type="scientific">Dactylosporangium maewongense</name>
    <dbReference type="NCBI Taxonomy" id="634393"/>
    <lineage>
        <taxon>Bacteria</taxon>
        <taxon>Bacillati</taxon>
        <taxon>Actinomycetota</taxon>
        <taxon>Actinomycetes</taxon>
        <taxon>Micromonosporales</taxon>
        <taxon>Micromonosporaceae</taxon>
        <taxon>Dactylosporangium</taxon>
    </lineage>
</organism>
<dbReference type="InterPro" id="IPR002937">
    <property type="entry name" value="Amino_oxidase"/>
</dbReference>
<dbReference type="PANTHER" id="PTHR42923">
    <property type="entry name" value="PROTOPORPHYRINOGEN OXIDASE"/>
    <property type="match status" value="1"/>
</dbReference>
<dbReference type="Gene3D" id="3.90.660.20">
    <property type="entry name" value="Protoporphyrinogen oxidase, mitochondrial, domain 2"/>
    <property type="match status" value="1"/>
</dbReference>
<comment type="function">
    <text evidence="3">Involved in coproporphyrin-dependent heme b biosynthesis. Catalyzes the oxidation of coproporphyrinogen III to coproporphyrin III.</text>
</comment>
<reference evidence="13 14" key="1">
    <citation type="journal article" date="2019" name="Int. J. Syst. Evol. Microbiol.">
        <title>The Global Catalogue of Microorganisms (GCM) 10K type strain sequencing project: providing services to taxonomists for standard genome sequencing and annotation.</title>
        <authorList>
            <consortium name="The Broad Institute Genomics Platform"/>
            <consortium name="The Broad Institute Genome Sequencing Center for Infectious Disease"/>
            <person name="Wu L."/>
            <person name="Ma J."/>
        </authorList>
    </citation>
    <scope>NUCLEOTIDE SEQUENCE [LARGE SCALE GENOMIC DNA]</scope>
    <source>
        <strain evidence="13 14">JCM 15933</strain>
    </source>
</reference>
<comment type="cofactor">
    <cofactor evidence="2">
        <name>FAD</name>
        <dbReference type="ChEBI" id="CHEBI:57692"/>
    </cofactor>
</comment>
<dbReference type="Pfam" id="PF01593">
    <property type="entry name" value="Amino_oxidase"/>
    <property type="match status" value="1"/>
</dbReference>
<evidence type="ECO:0000313" key="14">
    <source>
        <dbReference type="Proteomes" id="UP001501470"/>
    </source>
</evidence>
<dbReference type="PANTHER" id="PTHR42923:SF3">
    <property type="entry name" value="PROTOPORPHYRINOGEN OXIDASE"/>
    <property type="match status" value="1"/>
</dbReference>
<keyword evidence="14" id="KW-1185">Reference proteome</keyword>
<sequence length="457" mass="47077">MTEGARRRVVVIGGGIAGLAAAHRLRERAPHLDVILIDQSDRPGGKLRTVELAGGPVERGAESFLSGDPAGGPSAAVRLAEQVGLGDAIVHPATSKAAVAAGGTLHDLPPGTLMGIPVDTDPPERPAAAPLLRPGEDVTVGALVRPRRGDLVVDRFVEPLLGGVYAGRADHLSLRMALPALADAAERSDTLTGAVRAALAARRSTPGAPVFSAIRGGMSRLVDAVAATLPDVRLGLPVRDLRRDGSRWRLTIGSTHSPSTLAADAVVLAVPATPAARLLSTAGLRGVPLDYASVGLVALALPATKLPELSGLLVPATEGFAVKAVTFFDQKWSHLRRSGLTIVRASVGRAGDEAQLQRSDADLLDLVRAEVARLIGADRLPDPVDAAVFRWGGALPQYAPHHRDRVGQLRAELTAHSTAPGHPPLTVAGAAYDGVGIPACVTSGRTAADALLEALEG</sequence>
<gene>
    <name evidence="13" type="primary">hemG</name>
    <name evidence="13" type="ORF">GCM10009827_036700</name>
</gene>
<dbReference type="InterPro" id="IPR050464">
    <property type="entry name" value="Zeta_carotene_desat/Oxidored"/>
</dbReference>